<evidence type="ECO:0008006" key="3">
    <source>
        <dbReference type="Google" id="ProtNLM"/>
    </source>
</evidence>
<dbReference type="OrthoDB" id="8776028at2"/>
<dbReference type="AlphaFoldDB" id="A0A2S2DEA2"/>
<dbReference type="EMBL" id="CP029343">
    <property type="protein sequence ID" value="AWL03681.1"/>
    <property type="molecule type" value="Genomic_DNA"/>
</dbReference>
<protein>
    <recommendedName>
        <fullName evidence="3">LysR family transcriptional regulator</fullName>
    </recommendedName>
</protein>
<sequence>MKNEKLTTDEYDALELVRRGGKQNLATACVGRNTKRLCGIKLMSLGRDKRLALTEKGEEVLFLRRCVLGLRALAQDPMAAVDEDVLRFLGRKSHILPLEAGGHALSERGRESLADIDQQEERR</sequence>
<accession>A0A2S2DEA2</accession>
<evidence type="ECO:0000313" key="1">
    <source>
        <dbReference type="EMBL" id="AWL03681.1"/>
    </source>
</evidence>
<dbReference type="Proteomes" id="UP000245820">
    <property type="component" value="Chromosome"/>
</dbReference>
<evidence type="ECO:0000313" key="2">
    <source>
        <dbReference type="Proteomes" id="UP000245820"/>
    </source>
</evidence>
<reference evidence="1 2" key="1">
    <citation type="submission" date="2018-05" db="EMBL/GenBank/DDBJ databases">
        <title>Complete genome sequence of Massilia oculi sp. nov. CCUG 43427T (=DSM 26321T), the type strain of M. oculi, and comparison with genome sequences of other Massilia strains.</title>
        <authorList>
            <person name="Zhu B."/>
        </authorList>
    </citation>
    <scope>NUCLEOTIDE SEQUENCE [LARGE SCALE GENOMIC DNA]</scope>
    <source>
        <strain evidence="1 2">CCUG 43427</strain>
    </source>
</reference>
<keyword evidence="2" id="KW-1185">Reference proteome</keyword>
<dbReference type="RefSeq" id="WP_109344082.1">
    <property type="nucleotide sequence ID" value="NZ_CP029343.1"/>
</dbReference>
<gene>
    <name evidence="1" type="ORF">DIR46_03980</name>
</gene>
<proteinExistence type="predicted"/>
<name>A0A2S2DEA2_9BURK</name>
<dbReference type="KEGG" id="mtim:DIR46_03980"/>
<organism evidence="1 2">
    <name type="scientific">Massilia oculi</name>
    <dbReference type="NCBI Taxonomy" id="945844"/>
    <lineage>
        <taxon>Bacteria</taxon>
        <taxon>Pseudomonadati</taxon>
        <taxon>Pseudomonadota</taxon>
        <taxon>Betaproteobacteria</taxon>
        <taxon>Burkholderiales</taxon>
        <taxon>Oxalobacteraceae</taxon>
        <taxon>Telluria group</taxon>
        <taxon>Massilia</taxon>
    </lineage>
</organism>